<dbReference type="SMART" id="SM00413">
    <property type="entry name" value="ETS"/>
    <property type="match status" value="1"/>
</dbReference>
<keyword evidence="2 3" id="KW-0238">DNA-binding</keyword>
<name>A0A5N5SRA8_9CRUS</name>
<evidence type="ECO:0000256" key="2">
    <source>
        <dbReference type="ARBA" id="ARBA00023125"/>
    </source>
</evidence>
<dbReference type="PANTHER" id="PTHR11849">
    <property type="entry name" value="ETS"/>
    <property type="match status" value="1"/>
</dbReference>
<evidence type="ECO:0000256" key="4">
    <source>
        <dbReference type="SAM" id="MobiDB-lite"/>
    </source>
</evidence>
<reference evidence="7 8" key="1">
    <citation type="journal article" date="2019" name="PLoS Biol.">
        <title>Sex chromosomes control vertical transmission of feminizing Wolbachia symbionts in an isopod.</title>
        <authorList>
            <person name="Becking T."/>
            <person name="Chebbi M.A."/>
            <person name="Giraud I."/>
            <person name="Moumen B."/>
            <person name="Laverre T."/>
            <person name="Caubet Y."/>
            <person name="Peccoud J."/>
            <person name="Gilbert C."/>
            <person name="Cordaux R."/>
        </authorList>
    </citation>
    <scope>NUCLEOTIDE SEQUENCE [LARGE SCALE GENOMIC DNA]</scope>
    <source>
        <strain evidence="7">ANa2</strain>
        <tissue evidence="7">Whole body excluding digestive tract and cuticle</tissue>
    </source>
</reference>
<dbReference type="Gene3D" id="1.10.10.10">
    <property type="entry name" value="Winged helix-like DNA-binding domain superfamily/Winged helix DNA-binding domain"/>
    <property type="match status" value="1"/>
</dbReference>
<dbReference type="EMBL" id="SEYY01021471">
    <property type="protein sequence ID" value="KAB7496338.1"/>
    <property type="molecule type" value="Genomic_DNA"/>
</dbReference>
<dbReference type="PANTHER" id="PTHR11849:SF190">
    <property type="entry name" value="ETS-DOMAIN PROTEIN"/>
    <property type="match status" value="1"/>
</dbReference>
<comment type="caution">
    <text evidence="7">The sequence shown here is derived from an EMBL/GenBank/DDBJ whole genome shotgun (WGS) entry which is preliminary data.</text>
</comment>
<evidence type="ECO:0000256" key="3">
    <source>
        <dbReference type="RuleBase" id="RU004019"/>
    </source>
</evidence>
<feature type="region of interest" description="Disordered" evidence="4">
    <location>
        <begin position="13"/>
        <end position="45"/>
    </location>
</feature>
<dbReference type="AlphaFoldDB" id="A0A5N5SRA8"/>
<evidence type="ECO:0000313" key="8">
    <source>
        <dbReference type="Proteomes" id="UP000326759"/>
    </source>
</evidence>
<evidence type="ECO:0000259" key="6">
    <source>
        <dbReference type="PROSITE" id="PS50061"/>
    </source>
</evidence>
<keyword evidence="5" id="KW-1133">Transmembrane helix</keyword>
<organism evidence="7 8">
    <name type="scientific">Armadillidium nasatum</name>
    <dbReference type="NCBI Taxonomy" id="96803"/>
    <lineage>
        <taxon>Eukaryota</taxon>
        <taxon>Metazoa</taxon>
        <taxon>Ecdysozoa</taxon>
        <taxon>Arthropoda</taxon>
        <taxon>Crustacea</taxon>
        <taxon>Multicrustacea</taxon>
        <taxon>Malacostraca</taxon>
        <taxon>Eumalacostraca</taxon>
        <taxon>Peracarida</taxon>
        <taxon>Isopoda</taxon>
        <taxon>Oniscidea</taxon>
        <taxon>Crinocheta</taxon>
        <taxon>Armadillidiidae</taxon>
        <taxon>Armadillidium</taxon>
    </lineage>
</organism>
<gene>
    <name evidence="7" type="primary">EHF_1</name>
    <name evidence="7" type="ORF">Anas_05339</name>
</gene>
<dbReference type="SUPFAM" id="SSF46785">
    <property type="entry name" value="Winged helix' DNA-binding domain"/>
    <property type="match status" value="1"/>
</dbReference>
<dbReference type="OrthoDB" id="5975550at2759"/>
<dbReference type="GO" id="GO:0043565">
    <property type="term" value="F:sequence-specific DNA binding"/>
    <property type="evidence" value="ECO:0007669"/>
    <property type="project" value="InterPro"/>
</dbReference>
<dbReference type="GO" id="GO:0000981">
    <property type="term" value="F:DNA-binding transcription factor activity, RNA polymerase II-specific"/>
    <property type="evidence" value="ECO:0007669"/>
    <property type="project" value="TreeGrafter"/>
</dbReference>
<dbReference type="InterPro" id="IPR046328">
    <property type="entry name" value="ETS_fam"/>
</dbReference>
<keyword evidence="5" id="KW-0812">Transmembrane</keyword>
<feature type="transmembrane region" description="Helical" evidence="5">
    <location>
        <begin position="108"/>
        <end position="130"/>
    </location>
</feature>
<evidence type="ECO:0000313" key="7">
    <source>
        <dbReference type="EMBL" id="KAB7496338.1"/>
    </source>
</evidence>
<proteinExistence type="inferred from homology"/>
<keyword evidence="8" id="KW-1185">Reference proteome</keyword>
<evidence type="ECO:0000256" key="1">
    <source>
        <dbReference type="ARBA" id="ARBA00005562"/>
    </source>
</evidence>
<dbReference type="InterPro" id="IPR000418">
    <property type="entry name" value="Ets_dom"/>
</dbReference>
<dbReference type="GO" id="GO:0005634">
    <property type="term" value="C:nucleus"/>
    <property type="evidence" value="ECO:0007669"/>
    <property type="project" value="UniProtKB-SubCell"/>
</dbReference>
<dbReference type="GO" id="GO:0030154">
    <property type="term" value="P:cell differentiation"/>
    <property type="evidence" value="ECO:0007669"/>
    <property type="project" value="TreeGrafter"/>
</dbReference>
<dbReference type="PROSITE" id="PS50061">
    <property type="entry name" value="ETS_DOMAIN_3"/>
    <property type="match status" value="1"/>
</dbReference>
<dbReference type="InterPro" id="IPR036388">
    <property type="entry name" value="WH-like_DNA-bd_sf"/>
</dbReference>
<protein>
    <submittedName>
        <fullName evidence="7">ETS homologous factor</fullName>
    </submittedName>
</protein>
<comment type="similarity">
    <text evidence="1 3">Belongs to the ETS family.</text>
</comment>
<comment type="subcellular location">
    <subcellularLocation>
        <location evidence="3">Nucleus</location>
    </subcellularLocation>
</comment>
<dbReference type="InterPro" id="IPR036390">
    <property type="entry name" value="WH_DNA-bd_sf"/>
</dbReference>
<dbReference type="Pfam" id="PF00178">
    <property type="entry name" value="Ets"/>
    <property type="match status" value="1"/>
</dbReference>
<accession>A0A5N5SRA8</accession>
<keyword evidence="3" id="KW-0539">Nucleus</keyword>
<evidence type="ECO:0000256" key="5">
    <source>
        <dbReference type="SAM" id="Phobius"/>
    </source>
</evidence>
<keyword evidence="5" id="KW-0472">Membrane</keyword>
<sequence length="146" mass="17072">MRILFLIQVCNEFEDEPPPAEPPKKRGPGRPPKPESERKRRPKKTGRLWEFIRNLLLDPKTCPSLLRWEDAHAGIFRIVQSDAIANKWGMRKNNEKMNYEKLSRAMSCLYFLALDMYKSVIIFLTLAPAFNRCIPNTKSYLSAKYI</sequence>
<feature type="domain" description="ETS" evidence="6">
    <location>
        <begin position="46"/>
        <end position="110"/>
    </location>
</feature>
<dbReference type="Proteomes" id="UP000326759">
    <property type="component" value="Unassembled WGS sequence"/>
</dbReference>
<dbReference type="PRINTS" id="PR00454">
    <property type="entry name" value="ETSDOMAIN"/>
</dbReference>